<feature type="compositionally biased region" description="Low complexity" evidence="1">
    <location>
        <begin position="43"/>
        <end position="52"/>
    </location>
</feature>
<sequence precursor="true">MKYLPSTLLIGAMALALQAQTPAPKPTETPQPKPTGDPFVKDAAGGNAKANGQRAENPEVVVVFDAYSLNRNDAASLLATETGSGARYRRVLEMEKAGKAHLQILTALDTKSGQRALTESIDEVRYATGFSWGNPLPTPELWESRNVGDTFELEPVVGPDNRTCDLNFVPTRVTLAGFRDEAGAAGDPPTSHPVFHSQKITTSVSAISGEPFYVGSMTPPPVVAAAQGADSAEVWLAFIHSTVKKFPPMVSNEPIPEGPLMTSLIYSCYSLDREAARDILISPSSIEAPWEKVQALLAGKKAQLEFVTSARTKSGQREVVEEVQEVRYMAEYNPPSLTNSSETGVITDNKGETSNLTLSHTPSNARRDPGFGTKFDTRNAGITVEFEPVLREDGKRMDINEVIQNVHFRGMLKVPGIGANYQPQPLFQTSKIMTSQTVISGRTEFVSTLNPPGADGVNDQVDTGRTWLLFVHATADLP</sequence>
<proteinExistence type="predicted"/>
<dbReference type="Proteomes" id="UP000005824">
    <property type="component" value="Unassembled WGS sequence"/>
</dbReference>
<evidence type="ECO:0000256" key="1">
    <source>
        <dbReference type="SAM" id="MobiDB-lite"/>
    </source>
</evidence>
<gene>
    <name evidence="3" type="ORF">CfE428DRAFT_0120</name>
</gene>
<dbReference type="STRING" id="497964.CfE428DRAFT_0120"/>
<keyword evidence="4" id="KW-1185">Reference proteome</keyword>
<dbReference type="EMBL" id="ABVL01000001">
    <property type="protein sequence ID" value="EDY21995.1"/>
    <property type="molecule type" value="Genomic_DNA"/>
</dbReference>
<feature type="compositionally biased region" description="Polar residues" evidence="1">
    <location>
        <begin position="352"/>
        <end position="364"/>
    </location>
</feature>
<evidence type="ECO:0000256" key="2">
    <source>
        <dbReference type="SAM" id="SignalP"/>
    </source>
</evidence>
<comment type="caution">
    <text evidence="3">The sequence shown here is derived from an EMBL/GenBank/DDBJ whole genome shotgun (WGS) entry which is preliminary data.</text>
</comment>
<accession>B4CTV7</accession>
<dbReference type="AlphaFoldDB" id="B4CTV7"/>
<dbReference type="RefSeq" id="WP_006977447.1">
    <property type="nucleotide sequence ID" value="NZ_ABVL01000001.1"/>
</dbReference>
<feature type="chain" id="PRO_5002800081" evidence="2">
    <location>
        <begin position="20"/>
        <end position="478"/>
    </location>
</feature>
<keyword evidence="2" id="KW-0732">Signal</keyword>
<dbReference type="eggNOG" id="ENOG503440K">
    <property type="taxonomic scope" value="Bacteria"/>
</dbReference>
<feature type="compositionally biased region" description="Pro residues" evidence="1">
    <location>
        <begin position="23"/>
        <end position="35"/>
    </location>
</feature>
<name>B4CTV7_9BACT</name>
<organism evidence="3 4">
    <name type="scientific">Chthoniobacter flavus Ellin428</name>
    <dbReference type="NCBI Taxonomy" id="497964"/>
    <lineage>
        <taxon>Bacteria</taxon>
        <taxon>Pseudomonadati</taxon>
        <taxon>Verrucomicrobiota</taxon>
        <taxon>Spartobacteria</taxon>
        <taxon>Chthoniobacterales</taxon>
        <taxon>Chthoniobacteraceae</taxon>
        <taxon>Chthoniobacter</taxon>
    </lineage>
</organism>
<feature type="region of interest" description="Disordered" evidence="1">
    <location>
        <begin position="20"/>
        <end position="54"/>
    </location>
</feature>
<feature type="region of interest" description="Disordered" evidence="1">
    <location>
        <begin position="352"/>
        <end position="376"/>
    </location>
</feature>
<feature type="signal peptide" evidence="2">
    <location>
        <begin position="1"/>
        <end position="19"/>
    </location>
</feature>
<protein>
    <submittedName>
        <fullName evidence="3">Uncharacterized protein</fullName>
    </submittedName>
</protein>
<reference evidence="3 4" key="1">
    <citation type="journal article" date="2011" name="J. Bacteriol.">
        <title>Genome sequence of Chthoniobacter flavus Ellin428, an aerobic heterotrophic soil bacterium.</title>
        <authorList>
            <person name="Kant R."/>
            <person name="van Passel M.W."/>
            <person name="Palva A."/>
            <person name="Lucas S."/>
            <person name="Lapidus A."/>
            <person name="Glavina Del Rio T."/>
            <person name="Dalin E."/>
            <person name="Tice H."/>
            <person name="Bruce D."/>
            <person name="Goodwin L."/>
            <person name="Pitluck S."/>
            <person name="Larimer F.W."/>
            <person name="Land M.L."/>
            <person name="Hauser L."/>
            <person name="Sangwan P."/>
            <person name="de Vos W.M."/>
            <person name="Janssen P.H."/>
            <person name="Smidt H."/>
        </authorList>
    </citation>
    <scope>NUCLEOTIDE SEQUENCE [LARGE SCALE GENOMIC DNA]</scope>
    <source>
        <strain evidence="3 4">Ellin428</strain>
    </source>
</reference>
<evidence type="ECO:0000313" key="4">
    <source>
        <dbReference type="Proteomes" id="UP000005824"/>
    </source>
</evidence>
<dbReference type="InParanoid" id="B4CTV7"/>
<evidence type="ECO:0000313" key="3">
    <source>
        <dbReference type="EMBL" id="EDY21995.1"/>
    </source>
</evidence>